<evidence type="ECO:0000313" key="2">
    <source>
        <dbReference type="Proteomes" id="UP000247417"/>
    </source>
</evidence>
<reference evidence="1 2" key="1">
    <citation type="submission" date="2017-07" db="EMBL/GenBank/DDBJ databases">
        <title>A draft genome sequence of Komagataeibacter oboediens LMG 18849.</title>
        <authorList>
            <person name="Skraban J."/>
            <person name="Cleenwerck I."/>
            <person name="Vandamme P."/>
            <person name="Trcek J."/>
        </authorList>
    </citation>
    <scope>NUCLEOTIDE SEQUENCE [LARGE SCALE GENOMIC DNA]</scope>
    <source>
        <strain evidence="1 2">LMG 18849</strain>
    </source>
</reference>
<evidence type="ECO:0000313" key="1">
    <source>
        <dbReference type="EMBL" id="PYD78481.1"/>
    </source>
</evidence>
<dbReference type="EMBL" id="NKTX01000101">
    <property type="protein sequence ID" value="PYD78481.1"/>
    <property type="molecule type" value="Genomic_DNA"/>
</dbReference>
<dbReference type="STRING" id="940286.GCA_000227565_03354"/>
<dbReference type="AlphaFoldDB" id="A0A318QM89"/>
<organism evidence="1 2">
    <name type="scientific">Komagataeibacter oboediens</name>
    <dbReference type="NCBI Taxonomy" id="65958"/>
    <lineage>
        <taxon>Bacteria</taxon>
        <taxon>Pseudomonadati</taxon>
        <taxon>Pseudomonadota</taxon>
        <taxon>Alphaproteobacteria</taxon>
        <taxon>Acetobacterales</taxon>
        <taxon>Acetobacteraceae</taxon>
        <taxon>Komagataeibacter</taxon>
    </lineage>
</organism>
<proteinExistence type="predicted"/>
<comment type="caution">
    <text evidence="1">The sequence shown here is derived from an EMBL/GenBank/DDBJ whole genome shotgun (WGS) entry which is preliminary data.</text>
</comment>
<accession>A0A318QM89</accession>
<name>A0A318QM89_9PROT</name>
<dbReference type="Proteomes" id="UP000247417">
    <property type="component" value="Unassembled WGS sequence"/>
</dbReference>
<sequence length="189" mass="20585">MAVFPCDQRPRCCASGHRKKNTPHALACGGFLPFFEGAIGVRLPSRLDMWRISALLRACGSGAAGAVAMRHVQHSVRLPIVLDRTLRQLATRREMTPYALLQDCVRIGLASMTQEGTTGPISAELAEELGQISARIVHVERLTERALYVSCAAYVFARAAAPTRIDETRLTDDINAAFQRQLALAGDTP</sequence>
<protein>
    <submittedName>
        <fullName evidence="1">Uncharacterized protein</fullName>
    </submittedName>
</protein>
<gene>
    <name evidence="1" type="ORF">CFR80_16380</name>
</gene>
<dbReference type="OrthoDB" id="7226096at2"/>